<reference evidence="1 2" key="1">
    <citation type="journal article" date="2008" name="J. Bacteriol.">
        <title>Complete genome sequence of the mosquitocidal bacterium Bacillus sphaericus C3-41 and comparison with those of closely related Bacillus species.</title>
        <authorList>
            <person name="Hu X."/>
            <person name="Fan W."/>
            <person name="Han B."/>
            <person name="Liu H."/>
            <person name="Zheng D."/>
            <person name="Li Q."/>
            <person name="Dong W."/>
            <person name="Yan J."/>
            <person name="Gao M."/>
            <person name="Berry C."/>
            <person name="Yuan Z."/>
        </authorList>
    </citation>
    <scope>NUCLEOTIDE SEQUENCE [LARGE SCALE GENOMIC DNA]</scope>
    <source>
        <strain evidence="1 2">C3-41</strain>
    </source>
</reference>
<dbReference type="EMBL" id="CP000817">
    <property type="protein sequence ID" value="ACA39241.1"/>
    <property type="molecule type" value="Genomic_DNA"/>
</dbReference>
<dbReference type="EnsemblBacteria" id="ACA39241">
    <property type="protein sequence ID" value="ACA39241"/>
    <property type="gene ID" value="Bsph_1643"/>
</dbReference>
<evidence type="ECO:0000313" key="1">
    <source>
        <dbReference type="EMBL" id="ACA39241.1"/>
    </source>
</evidence>
<protein>
    <recommendedName>
        <fullName evidence="3">2-oxoglutarate ferredoxin oxidoreductase subunit beta</fullName>
    </recommendedName>
</protein>
<name>B1HR50_LYSSC</name>
<gene>
    <name evidence="1" type="ordered locus">Bsph_1643</name>
</gene>
<accession>B1HR50</accession>
<evidence type="ECO:0008006" key="3">
    <source>
        <dbReference type="Google" id="ProtNLM"/>
    </source>
</evidence>
<dbReference type="Proteomes" id="UP000002164">
    <property type="component" value="Chromosome"/>
</dbReference>
<dbReference type="KEGG" id="lsp:Bsph_1643"/>
<sequence length="152" mass="17801">MNLKQIEGAGRGKNLPENATIKEKKEAMHVNNVIDFIAKKREREERQRAQNLERYVATHCNFQQPENIDALVEGKLIEVKDHSLFLGFLSILKDEQIEPMTIFQDVFTLEPARFEMSYNMRWWSVVQLAFTFLTILKENEPHTYANFLGLSK</sequence>
<dbReference type="HOGENOM" id="CLU_164697_0_0_9"/>
<organism evidence="1 2">
    <name type="scientific">Lysinibacillus sphaericus (strain C3-41)</name>
    <dbReference type="NCBI Taxonomy" id="444177"/>
    <lineage>
        <taxon>Bacteria</taxon>
        <taxon>Bacillati</taxon>
        <taxon>Bacillota</taxon>
        <taxon>Bacilli</taxon>
        <taxon>Bacillales</taxon>
        <taxon>Bacillaceae</taxon>
        <taxon>Lysinibacillus</taxon>
    </lineage>
</organism>
<dbReference type="AlphaFoldDB" id="B1HR50"/>
<proteinExistence type="predicted"/>
<evidence type="ECO:0000313" key="2">
    <source>
        <dbReference type="Proteomes" id="UP000002164"/>
    </source>
</evidence>